<sequence length="202" mass="21950">MGKLRSQEAQEAELRLESRRSDLRACGSAPVPHCSWRGRGRRGVSSVQMDGFGCTEGLGKGALAEEHTVPRQCAPTRTNPHTPRVHVSTRKCVFSPCTHAHLSVPTHVPCTLGDSFTRVCMRQGSHRLPPTPTSARVNGHRRARTPTDRRTRVHTTRSLAPALASSPVGDAHGNSRACAFVHTGTHGYTLVAGWNSLLKENL</sequence>
<name>A0A7J8ILX9_ROUAE</name>
<evidence type="ECO:0000313" key="2">
    <source>
        <dbReference type="EMBL" id="KAF6485301.1"/>
    </source>
</evidence>
<dbReference type="AlphaFoldDB" id="A0A7J8ILX9"/>
<reference evidence="2 3" key="1">
    <citation type="journal article" date="2020" name="Nature">
        <title>Six reference-quality genomes reveal evolution of bat adaptations.</title>
        <authorList>
            <person name="Jebb D."/>
            <person name="Huang Z."/>
            <person name="Pippel M."/>
            <person name="Hughes G.M."/>
            <person name="Lavrichenko K."/>
            <person name="Devanna P."/>
            <person name="Winkler S."/>
            <person name="Jermiin L.S."/>
            <person name="Skirmuntt E.C."/>
            <person name="Katzourakis A."/>
            <person name="Burkitt-Gray L."/>
            <person name="Ray D.A."/>
            <person name="Sullivan K.A.M."/>
            <person name="Roscito J.G."/>
            <person name="Kirilenko B.M."/>
            <person name="Davalos L.M."/>
            <person name="Corthals A.P."/>
            <person name="Power M.L."/>
            <person name="Jones G."/>
            <person name="Ransome R.D."/>
            <person name="Dechmann D.K.N."/>
            <person name="Locatelli A.G."/>
            <person name="Puechmaille S.J."/>
            <person name="Fedrigo O."/>
            <person name="Jarvis E.D."/>
            <person name="Hiller M."/>
            <person name="Vernes S.C."/>
            <person name="Myers E.W."/>
            <person name="Teeling E.C."/>
        </authorList>
    </citation>
    <scope>NUCLEOTIDE SEQUENCE [LARGE SCALE GENOMIC DNA]</scope>
    <source>
        <strain evidence="2">MRouAeg1</strain>
        <tissue evidence="2">Muscle</tissue>
    </source>
</reference>
<gene>
    <name evidence="2" type="ORF">HJG63_010542</name>
</gene>
<evidence type="ECO:0000256" key="1">
    <source>
        <dbReference type="SAM" id="MobiDB-lite"/>
    </source>
</evidence>
<protein>
    <submittedName>
        <fullName evidence="2">Uncharacterized protein</fullName>
    </submittedName>
</protein>
<evidence type="ECO:0000313" key="3">
    <source>
        <dbReference type="Proteomes" id="UP000593571"/>
    </source>
</evidence>
<feature type="region of interest" description="Disordered" evidence="1">
    <location>
        <begin position="125"/>
        <end position="147"/>
    </location>
</feature>
<keyword evidence="3" id="KW-1185">Reference proteome</keyword>
<dbReference type="EMBL" id="JACASE010000003">
    <property type="protein sequence ID" value="KAF6485301.1"/>
    <property type="molecule type" value="Genomic_DNA"/>
</dbReference>
<proteinExistence type="predicted"/>
<accession>A0A7J8ILX9</accession>
<organism evidence="2 3">
    <name type="scientific">Rousettus aegyptiacus</name>
    <name type="common">Egyptian fruit bat</name>
    <name type="synonym">Pteropus aegyptiacus</name>
    <dbReference type="NCBI Taxonomy" id="9407"/>
    <lineage>
        <taxon>Eukaryota</taxon>
        <taxon>Metazoa</taxon>
        <taxon>Chordata</taxon>
        <taxon>Craniata</taxon>
        <taxon>Vertebrata</taxon>
        <taxon>Euteleostomi</taxon>
        <taxon>Mammalia</taxon>
        <taxon>Eutheria</taxon>
        <taxon>Laurasiatheria</taxon>
        <taxon>Chiroptera</taxon>
        <taxon>Yinpterochiroptera</taxon>
        <taxon>Pteropodoidea</taxon>
        <taxon>Pteropodidae</taxon>
        <taxon>Rousettinae</taxon>
        <taxon>Rousettus</taxon>
    </lineage>
</organism>
<comment type="caution">
    <text evidence="2">The sequence shown here is derived from an EMBL/GenBank/DDBJ whole genome shotgun (WGS) entry which is preliminary data.</text>
</comment>
<dbReference type="Proteomes" id="UP000593571">
    <property type="component" value="Unassembled WGS sequence"/>
</dbReference>